<evidence type="ECO:0000313" key="3">
    <source>
        <dbReference type="Proteomes" id="UP000595140"/>
    </source>
</evidence>
<dbReference type="EMBL" id="OOIL02005488">
    <property type="protein sequence ID" value="VFQ95077.1"/>
    <property type="molecule type" value="Genomic_DNA"/>
</dbReference>
<evidence type="ECO:0000259" key="1">
    <source>
        <dbReference type="Pfam" id="PF23622"/>
    </source>
</evidence>
<proteinExistence type="predicted"/>
<protein>
    <recommendedName>
        <fullName evidence="1">At1g61320/AtMIF1 LRR domain-containing protein</fullName>
    </recommendedName>
</protein>
<dbReference type="InterPro" id="IPR055357">
    <property type="entry name" value="LRR_At1g61320_AtMIF1"/>
</dbReference>
<sequence length="117" mass="13046">MDSDIGHGSWERLTKHENTGSNFRLDAVSLVNGEVYSIFSACPKLESLMLKYCRLPSKLYIGGPEHEWKSLTITSCIGVKKLELCAGNLTSLEIISSQKLEEISLSHVPKLRHFLLG</sequence>
<reference evidence="2 3" key="1">
    <citation type="submission" date="2018-04" db="EMBL/GenBank/DDBJ databases">
        <authorList>
            <person name="Vogel A."/>
        </authorList>
    </citation>
    <scope>NUCLEOTIDE SEQUENCE [LARGE SCALE GENOMIC DNA]</scope>
</reference>
<evidence type="ECO:0000313" key="2">
    <source>
        <dbReference type="EMBL" id="VFQ95077.1"/>
    </source>
</evidence>
<name>A0A484N363_9ASTE</name>
<dbReference type="OrthoDB" id="1932213at2759"/>
<feature type="domain" description="At1g61320/AtMIF1 LRR" evidence="1">
    <location>
        <begin position="22"/>
        <end position="109"/>
    </location>
</feature>
<dbReference type="AlphaFoldDB" id="A0A484N363"/>
<keyword evidence="3" id="KW-1185">Reference proteome</keyword>
<gene>
    <name evidence="2" type="ORF">CCAM_LOCUS36853</name>
</gene>
<dbReference type="SUPFAM" id="SSF52047">
    <property type="entry name" value="RNI-like"/>
    <property type="match status" value="1"/>
</dbReference>
<dbReference type="Pfam" id="PF23622">
    <property type="entry name" value="LRR_At1g61320_AtMIF1"/>
    <property type="match status" value="1"/>
</dbReference>
<organism evidence="2 3">
    <name type="scientific">Cuscuta campestris</name>
    <dbReference type="NCBI Taxonomy" id="132261"/>
    <lineage>
        <taxon>Eukaryota</taxon>
        <taxon>Viridiplantae</taxon>
        <taxon>Streptophyta</taxon>
        <taxon>Embryophyta</taxon>
        <taxon>Tracheophyta</taxon>
        <taxon>Spermatophyta</taxon>
        <taxon>Magnoliopsida</taxon>
        <taxon>eudicotyledons</taxon>
        <taxon>Gunneridae</taxon>
        <taxon>Pentapetalae</taxon>
        <taxon>asterids</taxon>
        <taxon>lamiids</taxon>
        <taxon>Solanales</taxon>
        <taxon>Convolvulaceae</taxon>
        <taxon>Cuscuteae</taxon>
        <taxon>Cuscuta</taxon>
        <taxon>Cuscuta subgen. Grammica</taxon>
        <taxon>Cuscuta sect. Cleistogrammica</taxon>
    </lineage>
</organism>
<dbReference type="Proteomes" id="UP000595140">
    <property type="component" value="Unassembled WGS sequence"/>
</dbReference>
<accession>A0A484N363</accession>